<dbReference type="SUPFAM" id="SSF47413">
    <property type="entry name" value="lambda repressor-like DNA-binding domains"/>
    <property type="match status" value="1"/>
</dbReference>
<dbReference type="GO" id="GO:0003677">
    <property type="term" value="F:DNA binding"/>
    <property type="evidence" value="ECO:0007669"/>
    <property type="project" value="InterPro"/>
</dbReference>
<comment type="caution">
    <text evidence="3">The sequence shown here is derived from an EMBL/GenBank/DDBJ whole genome shotgun (WGS) entry which is preliminary data.</text>
</comment>
<name>A0A367EVM4_9ACTN</name>
<dbReference type="PROSITE" id="PS50943">
    <property type="entry name" value="HTH_CROC1"/>
    <property type="match status" value="1"/>
</dbReference>
<feature type="domain" description="HTH cro/C1-type" evidence="2">
    <location>
        <begin position="45"/>
        <end position="96"/>
    </location>
</feature>
<dbReference type="InterPro" id="IPR010982">
    <property type="entry name" value="Lambda_DNA-bd_dom_sf"/>
</dbReference>
<keyword evidence="4" id="KW-1185">Reference proteome</keyword>
<reference evidence="3 4" key="1">
    <citation type="submission" date="2018-06" db="EMBL/GenBank/DDBJ databases">
        <title>Streptomyces reniochalinae sp. nov. and Streptomyces diacarnus sp. nov. from marine sponges.</title>
        <authorList>
            <person name="Li L."/>
        </authorList>
    </citation>
    <scope>NUCLEOTIDE SEQUENCE [LARGE SCALE GENOMIC DNA]</scope>
    <source>
        <strain evidence="3 4">LHW51701</strain>
    </source>
</reference>
<dbReference type="Gene3D" id="3.30.450.180">
    <property type="match status" value="1"/>
</dbReference>
<accession>A0A367EVM4</accession>
<dbReference type="PANTHER" id="PTHR35010:SF2">
    <property type="entry name" value="BLL4672 PROTEIN"/>
    <property type="match status" value="1"/>
</dbReference>
<evidence type="ECO:0000313" key="3">
    <source>
        <dbReference type="EMBL" id="RCG21437.1"/>
    </source>
</evidence>
<dbReference type="EMBL" id="QOIN01000046">
    <property type="protein sequence ID" value="RCG21437.1"/>
    <property type="molecule type" value="Genomic_DNA"/>
</dbReference>
<gene>
    <name evidence="3" type="ORF">DTL70_18585</name>
</gene>
<dbReference type="Pfam" id="PF17765">
    <property type="entry name" value="MLTR_LBD"/>
    <property type="match status" value="1"/>
</dbReference>
<evidence type="ECO:0000256" key="1">
    <source>
        <dbReference type="SAM" id="MobiDB-lite"/>
    </source>
</evidence>
<dbReference type="Proteomes" id="UP000252914">
    <property type="component" value="Unassembled WGS sequence"/>
</dbReference>
<dbReference type="SMART" id="SM00530">
    <property type="entry name" value="HTH_XRE"/>
    <property type="match status" value="1"/>
</dbReference>
<dbReference type="InterPro" id="IPR041413">
    <property type="entry name" value="MLTR_LBD"/>
</dbReference>
<feature type="region of interest" description="Disordered" evidence="1">
    <location>
        <begin position="1"/>
        <end position="49"/>
    </location>
</feature>
<proteinExistence type="predicted"/>
<dbReference type="Pfam" id="PF13560">
    <property type="entry name" value="HTH_31"/>
    <property type="match status" value="1"/>
</dbReference>
<dbReference type="CDD" id="cd00093">
    <property type="entry name" value="HTH_XRE"/>
    <property type="match status" value="1"/>
</dbReference>
<organism evidence="3 4">
    <name type="scientific">Streptomyces diacarni</name>
    <dbReference type="NCBI Taxonomy" id="2800381"/>
    <lineage>
        <taxon>Bacteria</taxon>
        <taxon>Bacillati</taxon>
        <taxon>Actinomycetota</taxon>
        <taxon>Actinomycetes</taxon>
        <taxon>Kitasatosporales</taxon>
        <taxon>Streptomycetaceae</taxon>
        <taxon>Streptomyces</taxon>
    </lineage>
</organism>
<dbReference type="AlphaFoldDB" id="A0A367EVM4"/>
<sequence>MDRSVGARRGGAAGRTSGSDLGRALRGWRDRADPADAGLPAGGPRRAAGLRREEVASLAGVSVDYVVRLEQGRATSPSEQVLTALGRALRLSDQERRHLFLLAGRAVPDTGRMPSQVSPGVARLLEQLPATPVGVFDAAWTLLEWNPLFAALMGDPSGLRGRERNVVWRHFTQPPGRVRHSEEQRVRFEAAAVSDLRAATARYPDDAGLRSLITELHGVSRPFARLWDAHAVGAHTRATKTVEHPEVGPLVLDCDVLSSAEGLRVVLYTAARGSQAAERLALLEVLGTQRVWS</sequence>
<feature type="compositionally biased region" description="Low complexity" evidence="1">
    <location>
        <begin position="35"/>
        <end position="47"/>
    </location>
</feature>
<protein>
    <submittedName>
        <fullName evidence="3">XRE family transcriptional regulator</fullName>
    </submittedName>
</protein>
<dbReference type="InterPro" id="IPR001387">
    <property type="entry name" value="Cro/C1-type_HTH"/>
</dbReference>
<evidence type="ECO:0000313" key="4">
    <source>
        <dbReference type="Proteomes" id="UP000252914"/>
    </source>
</evidence>
<evidence type="ECO:0000259" key="2">
    <source>
        <dbReference type="PROSITE" id="PS50943"/>
    </source>
</evidence>
<dbReference type="RefSeq" id="WP_114023071.1">
    <property type="nucleotide sequence ID" value="NZ_QOIN01000046.1"/>
</dbReference>
<dbReference type="Gene3D" id="1.10.260.40">
    <property type="entry name" value="lambda repressor-like DNA-binding domains"/>
    <property type="match status" value="1"/>
</dbReference>
<dbReference type="PANTHER" id="PTHR35010">
    <property type="entry name" value="BLL4672 PROTEIN-RELATED"/>
    <property type="match status" value="1"/>
</dbReference>